<keyword evidence="1" id="KW-0812">Transmembrane</keyword>
<evidence type="ECO:0000256" key="1">
    <source>
        <dbReference type="SAM" id="Phobius"/>
    </source>
</evidence>
<reference evidence="2 3" key="1">
    <citation type="submission" date="2019-02" db="EMBL/GenBank/DDBJ databases">
        <title>Deep-cultivation of Planctomycetes and their phenomic and genomic characterization uncovers novel biology.</title>
        <authorList>
            <person name="Wiegand S."/>
            <person name="Jogler M."/>
            <person name="Boedeker C."/>
            <person name="Pinto D."/>
            <person name="Vollmers J."/>
            <person name="Rivas-Marin E."/>
            <person name="Kohn T."/>
            <person name="Peeters S.H."/>
            <person name="Heuer A."/>
            <person name="Rast P."/>
            <person name="Oberbeckmann S."/>
            <person name="Bunk B."/>
            <person name="Jeske O."/>
            <person name="Meyerdierks A."/>
            <person name="Storesund J.E."/>
            <person name="Kallscheuer N."/>
            <person name="Luecker S."/>
            <person name="Lage O.M."/>
            <person name="Pohl T."/>
            <person name="Merkel B.J."/>
            <person name="Hornburger P."/>
            <person name="Mueller R.-W."/>
            <person name="Bruemmer F."/>
            <person name="Labrenz M."/>
            <person name="Spormann A.M."/>
            <person name="Op den Camp H."/>
            <person name="Overmann J."/>
            <person name="Amann R."/>
            <person name="Jetten M.S.M."/>
            <person name="Mascher T."/>
            <person name="Medema M.H."/>
            <person name="Devos D.P."/>
            <person name="Kaster A.-K."/>
            <person name="Ovreas L."/>
            <person name="Rohde M."/>
            <person name="Galperin M.Y."/>
            <person name="Jogler C."/>
        </authorList>
    </citation>
    <scope>NUCLEOTIDE SEQUENCE [LARGE SCALE GENOMIC DNA]</scope>
    <source>
        <strain evidence="2 3">Mal48</strain>
    </source>
</reference>
<feature type="transmembrane region" description="Helical" evidence="1">
    <location>
        <begin position="98"/>
        <end position="118"/>
    </location>
</feature>
<feature type="transmembrane region" description="Helical" evidence="1">
    <location>
        <begin position="124"/>
        <end position="145"/>
    </location>
</feature>
<evidence type="ECO:0000313" key="2">
    <source>
        <dbReference type="EMBL" id="QDT35616.1"/>
    </source>
</evidence>
<dbReference type="AlphaFoldDB" id="A0A517QVF6"/>
<organism evidence="2 3">
    <name type="scientific">Thalassoglobus polymorphus</name>
    <dbReference type="NCBI Taxonomy" id="2527994"/>
    <lineage>
        <taxon>Bacteria</taxon>
        <taxon>Pseudomonadati</taxon>
        <taxon>Planctomycetota</taxon>
        <taxon>Planctomycetia</taxon>
        <taxon>Planctomycetales</taxon>
        <taxon>Planctomycetaceae</taxon>
        <taxon>Thalassoglobus</taxon>
    </lineage>
</organism>
<evidence type="ECO:0000313" key="3">
    <source>
        <dbReference type="Proteomes" id="UP000315724"/>
    </source>
</evidence>
<keyword evidence="1" id="KW-0472">Membrane</keyword>
<protein>
    <recommendedName>
        <fullName evidence="4">Membrane protein (DUF2306)</fullName>
    </recommendedName>
</protein>
<sequence length="238" mass="27106">MMSLERSPLLKCLQGMVCLLILVVTFKIVAIYVDYFPPNFSADFLIGRKPEFYGSYQWAFYTHILTGPFTLIFGMILLSDRFRIRFRRWHSRIGKAQVALILLFLVPSGFWMAFYAQSDFPVKLGFATLSVVTGLSAALGWWFAVNRDFHLHRLWMKRCYVLLCSAVVTRVVGGALLTSGVESEWTNALPAWINWIIPLVLFEIINRSTTSQSALPRQNKASLGTEAFRYVKSNKTGA</sequence>
<feature type="transmembrane region" description="Helical" evidence="1">
    <location>
        <begin position="58"/>
        <end position="78"/>
    </location>
</feature>
<dbReference type="Pfam" id="PF10067">
    <property type="entry name" value="DUF2306"/>
    <property type="match status" value="1"/>
</dbReference>
<feature type="transmembrane region" description="Helical" evidence="1">
    <location>
        <begin position="189"/>
        <end position="205"/>
    </location>
</feature>
<dbReference type="OrthoDB" id="283150at2"/>
<dbReference type="EMBL" id="CP036267">
    <property type="protein sequence ID" value="QDT35616.1"/>
    <property type="molecule type" value="Genomic_DNA"/>
</dbReference>
<proteinExistence type="predicted"/>
<keyword evidence="3" id="KW-1185">Reference proteome</keyword>
<dbReference type="KEGG" id="tpol:Mal48_48940"/>
<name>A0A517QVF6_9PLAN</name>
<dbReference type="Proteomes" id="UP000315724">
    <property type="component" value="Chromosome"/>
</dbReference>
<accession>A0A517QVF6</accession>
<dbReference type="InterPro" id="IPR018750">
    <property type="entry name" value="DUF2306_membrane"/>
</dbReference>
<feature type="transmembrane region" description="Helical" evidence="1">
    <location>
        <begin position="157"/>
        <end position="177"/>
    </location>
</feature>
<evidence type="ECO:0008006" key="4">
    <source>
        <dbReference type="Google" id="ProtNLM"/>
    </source>
</evidence>
<feature type="transmembrane region" description="Helical" evidence="1">
    <location>
        <begin position="12"/>
        <end position="33"/>
    </location>
</feature>
<gene>
    <name evidence="2" type="ORF">Mal48_48940</name>
</gene>
<keyword evidence="1" id="KW-1133">Transmembrane helix</keyword>
<dbReference type="RefSeq" id="WP_145205479.1">
    <property type="nucleotide sequence ID" value="NZ_CP036267.1"/>
</dbReference>